<dbReference type="SMART" id="SM00827">
    <property type="entry name" value="PKS_AT"/>
    <property type="match status" value="1"/>
</dbReference>
<feature type="active site" evidence="5">
    <location>
        <position position="200"/>
    </location>
</feature>
<comment type="similarity">
    <text evidence="4">Belongs to the fabD family.</text>
</comment>
<dbReference type="SUPFAM" id="SSF55048">
    <property type="entry name" value="Probable ACP-binding domain of malonyl-CoA ACP transacylase"/>
    <property type="match status" value="1"/>
</dbReference>
<dbReference type="EC" id="2.3.1.39" evidence="4"/>
<dbReference type="InterPro" id="IPR016035">
    <property type="entry name" value="Acyl_Trfase/lysoPLipase"/>
</dbReference>
<proteinExistence type="inferred from homology"/>
<dbReference type="SUPFAM" id="SSF52151">
    <property type="entry name" value="FabD/lysophospholipase-like"/>
    <property type="match status" value="1"/>
</dbReference>
<name>A0A3G2R4Q9_9FIRM</name>
<keyword evidence="2 4" id="KW-0012">Acyltransferase</keyword>
<dbReference type="PIRSF" id="PIRSF000446">
    <property type="entry name" value="Mct"/>
    <property type="match status" value="1"/>
</dbReference>
<dbReference type="NCBIfam" id="TIGR00128">
    <property type="entry name" value="fabD"/>
    <property type="match status" value="1"/>
</dbReference>
<dbReference type="GO" id="GO:0004314">
    <property type="term" value="F:[acyl-carrier-protein] S-malonyltransferase activity"/>
    <property type="evidence" value="ECO:0007669"/>
    <property type="project" value="UniProtKB-EC"/>
</dbReference>
<feature type="active site" evidence="5">
    <location>
        <position position="91"/>
    </location>
</feature>
<evidence type="ECO:0000256" key="5">
    <source>
        <dbReference type="PIRSR" id="PIRSR000446-1"/>
    </source>
</evidence>
<dbReference type="KEGG" id="bacg:D2962_07145"/>
<keyword evidence="8" id="KW-1185">Reference proteome</keyword>
<dbReference type="InterPro" id="IPR004410">
    <property type="entry name" value="Malonyl_CoA-ACP_transAc_FabD"/>
</dbReference>
<dbReference type="RefSeq" id="WP_122014595.1">
    <property type="nucleotide sequence ID" value="NZ_CP033169.1"/>
</dbReference>
<dbReference type="Gene3D" id="3.30.70.250">
    <property type="entry name" value="Malonyl-CoA ACP transacylase, ACP-binding"/>
    <property type="match status" value="1"/>
</dbReference>
<dbReference type="EMBL" id="CP033169">
    <property type="protein sequence ID" value="AYO30430.1"/>
    <property type="molecule type" value="Genomic_DNA"/>
</dbReference>
<keyword evidence="1 4" id="KW-0808">Transferase</keyword>
<evidence type="ECO:0000313" key="8">
    <source>
        <dbReference type="Proteomes" id="UP000280960"/>
    </source>
</evidence>
<dbReference type="InterPro" id="IPR050858">
    <property type="entry name" value="Mal-CoA-ACP_Trans/PKS_FabD"/>
</dbReference>
<sequence>MAKIAFLFSGQGAQYVGMGKDLYDNFPVAKRVFEQADNSLNFKISSVCFEGPEDKLKETVNTQPAILTHSMACFSILKEEGILPDVVAGLSLGEYSALVAAESINFEQAVPLVQKRGKFMQEAVPLGSGTMAAILGLDKEAIMEICQQASGVGKVEAANFNCPGQIVIAGEVKAVDRAVELAKQRGAKRAMILAVSAPFHCSLLKPAEEKLAKELDKVEIKNTKIPVVSNVNADFIHEASDIKKLLIKQVSSPVLWEDSIRKMIESGVDTFVELGPGKALTGFVKKVDKNLVTLNVEDTQSLKNTLSYFGGKI</sequence>
<dbReference type="GO" id="GO:0005829">
    <property type="term" value="C:cytosol"/>
    <property type="evidence" value="ECO:0007669"/>
    <property type="project" value="TreeGrafter"/>
</dbReference>
<evidence type="ECO:0000259" key="6">
    <source>
        <dbReference type="SMART" id="SM00827"/>
    </source>
</evidence>
<dbReference type="Proteomes" id="UP000280960">
    <property type="component" value="Chromosome"/>
</dbReference>
<dbReference type="Pfam" id="PF00698">
    <property type="entry name" value="Acyl_transf_1"/>
    <property type="match status" value="1"/>
</dbReference>
<evidence type="ECO:0000256" key="3">
    <source>
        <dbReference type="ARBA" id="ARBA00048462"/>
    </source>
</evidence>
<evidence type="ECO:0000256" key="1">
    <source>
        <dbReference type="ARBA" id="ARBA00022679"/>
    </source>
</evidence>
<dbReference type="InterPro" id="IPR024925">
    <property type="entry name" value="Malonyl_CoA-ACP_transAc"/>
</dbReference>
<dbReference type="PANTHER" id="PTHR42681">
    <property type="entry name" value="MALONYL-COA-ACYL CARRIER PROTEIN TRANSACYLASE, MITOCHONDRIAL"/>
    <property type="match status" value="1"/>
</dbReference>
<organism evidence="7 8">
    <name type="scientific">Biomaibacter acetigenes</name>
    <dbReference type="NCBI Taxonomy" id="2316383"/>
    <lineage>
        <taxon>Bacteria</taxon>
        <taxon>Bacillati</taxon>
        <taxon>Bacillota</taxon>
        <taxon>Clostridia</taxon>
        <taxon>Thermosediminibacterales</taxon>
        <taxon>Tepidanaerobacteraceae</taxon>
        <taxon>Biomaibacter</taxon>
    </lineage>
</organism>
<evidence type="ECO:0000256" key="4">
    <source>
        <dbReference type="PIRNR" id="PIRNR000446"/>
    </source>
</evidence>
<evidence type="ECO:0000313" key="7">
    <source>
        <dbReference type="EMBL" id="AYO30430.1"/>
    </source>
</evidence>
<dbReference type="FunFam" id="3.30.70.250:FF:000001">
    <property type="entry name" value="Malonyl CoA-acyl carrier protein transacylase"/>
    <property type="match status" value="1"/>
</dbReference>
<gene>
    <name evidence="7" type="primary">fabD</name>
    <name evidence="7" type="ORF">D2962_07145</name>
</gene>
<dbReference type="AlphaFoldDB" id="A0A3G2R4Q9"/>
<comment type="catalytic activity">
    <reaction evidence="3 4">
        <text>holo-[ACP] + malonyl-CoA = malonyl-[ACP] + CoA</text>
        <dbReference type="Rhea" id="RHEA:41792"/>
        <dbReference type="Rhea" id="RHEA-COMP:9623"/>
        <dbReference type="Rhea" id="RHEA-COMP:9685"/>
        <dbReference type="ChEBI" id="CHEBI:57287"/>
        <dbReference type="ChEBI" id="CHEBI:57384"/>
        <dbReference type="ChEBI" id="CHEBI:64479"/>
        <dbReference type="ChEBI" id="CHEBI:78449"/>
        <dbReference type="EC" id="2.3.1.39"/>
    </reaction>
</comment>
<feature type="domain" description="Malonyl-CoA:ACP transacylase (MAT)" evidence="6">
    <location>
        <begin position="7"/>
        <end position="296"/>
    </location>
</feature>
<dbReference type="InterPro" id="IPR016036">
    <property type="entry name" value="Malonyl_transacylase_ACP-bd"/>
</dbReference>
<reference evidence="7 8" key="1">
    <citation type="submission" date="2018-10" db="EMBL/GenBank/DDBJ databases">
        <authorList>
            <person name="Zhang X."/>
        </authorList>
    </citation>
    <scope>NUCLEOTIDE SEQUENCE [LARGE SCALE GENOMIC DNA]</scope>
    <source>
        <strain evidence="7 8">SK-G1</strain>
    </source>
</reference>
<dbReference type="PANTHER" id="PTHR42681:SF1">
    <property type="entry name" value="MALONYL-COA-ACYL CARRIER PROTEIN TRANSACYLASE, MITOCHONDRIAL"/>
    <property type="match status" value="1"/>
</dbReference>
<dbReference type="GO" id="GO:0006633">
    <property type="term" value="P:fatty acid biosynthetic process"/>
    <property type="evidence" value="ECO:0007669"/>
    <property type="project" value="TreeGrafter"/>
</dbReference>
<dbReference type="InterPro" id="IPR001227">
    <property type="entry name" value="Ac_transferase_dom_sf"/>
</dbReference>
<evidence type="ECO:0000256" key="2">
    <source>
        <dbReference type="ARBA" id="ARBA00023315"/>
    </source>
</evidence>
<accession>A0A3G2R4Q9</accession>
<dbReference type="InterPro" id="IPR014043">
    <property type="entry name" value="Acyl_transferase_dom"/>
</dbReference>
<protein>
    <recommendedName>
        <fullName evidence="4">Malonyl CoA-acyl carrier protein transacylase</fullName>
        <ecNumber evidence="4">2.3.1.39</ecNumber>
    </recommendedName>
</protein>
<dbReference type="Gene3D" id="3.40.366.10">
    <property type="entry name" value="Malonyl-Coenzyme A Acyl Carrier Protein, domain 2"/>
    <property type="match status" value="1"/>
</dbReference>